<dbReference type="AlphaFoldDB" id="A0A9D9HUT9"/>
<comment type="catalytic activity">
    <reaction evidence="1 12">
        <text>Endonucleolytic cleavage to 5'-phosphomonoester.</text>
        <dbReference type="EC" id="3.1.26.4"/>
    </reaction>
</comment>
<dbReference type="PROSITE" id="PS50879">
    <property type="entry name" value="RNASE_H_1"/>
    <property type="match status" value="1"/>
</dbReference>
<dbReference type="SUPFAM" id="SSF53098">
    <property type="entry name" value="Ribonuclease H-like"/>
    <property type="match status" value="1"/>
</dbReference>
<evidence type="ECO:0000313" key="16">
    <source>
        <dbReference type="Proteomes" id="UP000823641"/>
    </source>
</evidence>
<evidence type="ECO:0000256" key="5">
    <source>
        <dbReference type="ARBA" id="ARBA00012180"/>
    </source>
</evidence>
<feature type="binding site" evidence="13">
    <location>
        <position position="150"/>
    </location>
    <ligand>
        <name>Mg(2+)</name>
        <dbReference type="ChEBI" id="CHEBI:18420"/>
        <label>2</label>
    </ligand>
</feature>
<comment type="similarity">
    <text evidence="4 12">Belongs to the RNase H family.</text>
</comment>
<dbReference type="Gene3D" id="3.40.970.10">
    <property type="entry name" value="Ribonuclease H1, N-terminal domain"/>
    <property type="match status" value="1"/>
</dbReference>
<dbReference type="InterPro" id="IPR050092">
    <property type="entry name" value="RNase_H"/>
</dbReference>
<evidence type="ECO:0000256" key="8">
    <source>
        <dbReference type="ARBA" id="ARBA00022723"/>
    </source>
</evidence>
<dbReference type="GO" id="GO:0046872">
    <property type="term" value="F:metal ion binding"/>
    <property type="evidence" value="ECO:0007669"/>
    <property type="project" value="UniProtKB-KW"/>
</dbReference>
<dbReference type="Pfam" id="PF01693">
    <property type="entry name" value="Cauli_VI"/>
    <property type="match status" value="1"/>
</dbReference>
<protein>
    <recommendedName>
        <fullName evidence="6 12">Ribonuclease H</fullName>
        <ecNumber evidence="5 12">3.1.26.4</ecNumber>
    </recommendedName>
</protein>
<feature type="binding site" evidence="13">
    <location>
        <position position="125"/>
    </location>
    <ligand>
        <name>Mg(2+)</name>
        <dbReference type="ChEBI" id="CHEBI:18420"/>
        <label>2</label>
    </ligand>
</feature>
<evidence type="ECO:0000259" key="14">
    <source>
        <dbReference type="PROSITE" id="PS50879"/>
    </source>
</evidence>
<dbReference type="EMBL" id="JADIMG010000081">
    <property type="protein sequence ID" value="MBO8460375.1"/>
    <property type="molecule type" value="Genomic_DNA"/>
</dbReference>
<evidence type="ECO:0000256" key="11">
    <source>
        <dbReference type="ARBA" id="ARBA00022842"/>
    </source>
</evidence>
<name>A0A9D9HUT9_9BACT</name>
<evidence type="ECO:0000256" key="10">
    <source>
        <dbReference type="ARBA" id="ARBA00022801"/>
    </source>
</evidence>
<comment type="cofactor">
    <cofactor evidence="2">
        <name>Mg(2+)</name>
        <dbReference type="ChEBI" id="CHEBI:18420"/>
    </cofactor>
</comment>
<feature type="domain" description="RNase H type-1" evidence="14">
    <location>
        <begin position="78"/>
        <end position="214"/>
    </location>
</feature>
<evidence type="ECO:0000256" key="9">
    <source>
        <dbReference type="ARBA" id="ARBA00022759"/>
    </source>
</evidence>
<evidence type="ECO:0000256" key="2">
    <source>
        <dbReference type="ARBA" id="ARBA00001946"/>
    </source>
</evidence>
<keyword evidence="9 12" id="KW-0255">Endonuclease</keyword>
<dbReference type="Proteomes" id="UP000823641">
    <property type="component" value="Unassembled WGS sequence"/>
</dbReference>
<dbReference type="FunFam" id="3.40.970.10:FF:000002">
    <property type="entry name" value="Ribonuclease H"/>
    <property type="match status" value="1"/>
</dbReference>
<evidence type="ECO:0000256" key="7">
    <source>
        <dbReference type="ARBA" id="ARBA00022722"/>
    </source>
</evidence>
<accession>A0A9D9HUT9</accession>
<dbReference type="InterPro" id="IPR017290">
    <property type="entry name" value="RNase_H_bac"/>
</dbReference>
<keyword evidence="10 12" id="KW-0378">Hydrolase</keyword>
<evidence type="ECO:0000256" key="3">
    <source>
        <dbReference type="ARBA" id="ARBA00004065"/>
    </source>
</evidence>
<dbReference type="InterPro" id="IPR011320">
    <property type="entry name" value="RNase_H1_N"/>
</dbReference>
<dbReference type="PANTHER" id="PTHR10642">
    <property type="entry name" value="RIBONUCLEASE H1"/>
    <property type="match status" value="1"/>
</dbReference>
<dbReference type="Gene3D" id="3.30.420.10">
    <property type="entry name" value="Ribonuclease H-like superfamily/Ribonuclease H"/>
    <property type="match status" value="1"/>
</dbReference>
<organism evidence="15 16">
    <name type="scientific">Candidatus Gallipaludibacter merdavium</name>
    <dbReference type="NCBI Taxonomy" id="2840839"/>
    <lineage>
        <taxon>Bacteria</taxon>
        <taxon>Pseudomonadati</taxon>
        <taxon>Bacteroidota</taxon>
        <taxon>Bacteroidia</taxon>
        <taxon>Bacteroidales</taxon>
        <taxon>Candidatus Gallipaludibacter</taxon>
    </lineage>
</organism>
<dbReference type="SUPFAM" id="SSF55658">
    <property type="entry name" value="L9 N-domain-like"/>
    <property type="match status" value="1"/>
</dbReference>
<dbReference type="InterPro" id="IPR009027">
    <property type="entry name" value="Ribosomal_bL9/RNase_H1_N"/>
</dbReference>
<dbReference type="GO" id="GO:0004523">
    <property type="term" value="F:RNA-DNA hybrid ribonuclease activity"/>
    <property type="evidence" value="ECO:0007669"/>
    <property type="project" value="UniProtKB-UniRule"/>
</dbReference>
<dbReference type="GO" id="GO:0003676">
    <property type="term" value="F:nucleic acid binding"/>
    <property type="evidence" value="ECO:0007669"/>
    <property type="project" value="UniProtKB-UniRule"/>
</dbReference>
<evidence type="ECO:0000256" key="6">
    <source>
        <dbReference type="ARBA" id="ARBA00017721"/>
    </source>
</evidence>
<evidence type="ECO:0000313" key="15">
    <source>
        <dbReference type="EMBL" id="MBO8460375.1"/>
    </source>
</evidence>
<comment type="function">
    <text evidence="3 12">Endonuclease that specifically degrades the RNA of RNA-DNA hybrids.</text>
</comment>
<sequence>MGNKKYYVVWDGITPGVYASWKECEKQIKGYPNAKYKSFASEEEAQTAYTSNCWEYIGKNAIHPTKATSWRSLPPTEQPLRPSVAVDAACSGNPGKMEYQGVDTETGQRIFHFGPLEDGTNNIGEFLAIVHALAHFSQYKECEHLPIYSDSRTAHAWVKKKKAATKLEHTDKNARIFELIHRAEAWLQTHNYSNPILKWDTDKWGEIPADFGRK</sequence>
<dbReference type="InterPro" id="IPR012337">
    <property type="entry name" value="RNaseH-like_sf"/>
</dbReference>
<dbReference type="GO" id="GO:0043137">
    <property type="term" value="P:DNA replication, removal of RNA primer"/>
    <property type="evidence" value="ECO:0007669"/>
    <property type="project" value="TreeGrafter"/>
</dbReference>
<dbReference type="PIRSF" id="PIRSF037839">
    <property type="entry name" value="Ribonuclease_H"/>
    <property type="match status" value="1"/>
</dbReference>
<dbReference type="EC" id="3.1.26.4" evidence="5 12"/>
<evidence type="ECO:0000256" key="12">
    <source>
        <dbReference type="PIRNR" id="PIRNR037839"/>
    </source>
</evidence>
<reference evidence="15" key="2">
    <citation type="journal article" date="2021" name="PeerJ">
        <title>Extensive microbial diversity within the chicken gut microbiome revealed by metagenomics and culture.</title>
        <authorList>
            <person name="Gilroy R."/>
            <person name="Ravi A."/>
            <person name="Getino M."/>
            <person name="Pursley I."/>
            <person name="Horton D.L."/>
            <person name="Alikhan N.F."/>
            <person name="Baker D."/>
            <person name="Gharbi K."/>
            <person name="Hall N."/>
            <person name="Watson M."/>
            <person name="Adriaenssens E.M."/>
            <person name="Foster-Nyarko E."/>
            <person name="Jarju S."/>
            <person name="Secka A."/>
            <person name="Antonio M."/>
            <person name="Oren A."/>
            <person name="Chaudhuri R.R."/>
            <person name="La Ragione R."/>
            <person name="Hildebrand F."/>
            <person name="Pallen M.J."/>
        </authorList>
    </citation>
    <scope>NUCLEOTIDE SEQUENCE</scope>
    <source>
        <strain evidence="15">G3-3990</strain>
    </source>
</reference>
<gene>
    <name evidence="15" type="ORF">IAA73_08605</name>
</gene>
<keyword evidence="7 12" id="KW-0540">Nuclease</keyword>
<feature type="binding site" evidence="13">
    <location>
        <position position="210"/>
    </location>
    <ligand>
        <name>Mg(2+)</name>
        <dbReference type="ChEBI" id="CHEBI:18420"/>
        <label>1</label>
    </ligand>
</feature>
<keyword evidence="11 12" id="KW-0460">Magnesium</keyword>
<reference evidence="15" key="1">
    <citation type="submission" date="2020-10" db="EMBL/GenBank/DDBJ databases">
        <authorList>
            <person name="Gilroy R."/>
        </authorList>
    </citation>
    <scope>NUCLEOTIDE SEQUENCE</scope>
    <source>
        <strain evidence="15">G3-3990</strain>
    </source>
</reference>
<dbReference type="InterPro" id="IPR037056">
    <property type="entry name" value="RNase_H1_N_sf"/>
</dbReference>
<evidence type="ECO:0000256" key="1">
    <source>
        <dbReference type="ARBA" id="ARBA00000077"/>
    </source>
</evidence>
<dbReference type="InterPro" id="IPR002156">
    <property type="entry name" value="RNaseH_domain"/>
</dbReference>
<feature type="binding site" evidence="13">
    <location>
        <position position="87"/>
    </location>
    <ligand>
        <name>Mg(2+)</name>
        <dbReference type="ChEBI" id="CHEBI:18420"/>
        <label>1</label>
    </ligand>
</feature>
<evidence type="ECO:0000256" key="13">
    <source>
        <dbReference type="PIRSR" id="PIRSR037839-1"/>
    </source>
</evidence>
<keyword evidence="12" id="KW-0963">Cytoplasm</keyword>
<dbReference type="PANTHER" id="PTHR10642:SF26">
    <property type="entry name" value="RIBONUCLEASE H1"/>
    <property type="match status" value="1"/>
</dbReference>
<dbReference type="Pfam" id="PF00075">
    <property type="entry name" value="RNase_H"/>
    <property type="match status" value="1"/>
</dbReference>
<comment type="cofactor">
    <cofactor evidence="13">
        <name>Mn(2+)</name>
        <dbReference type="ChEBI" id="CHEBI:29035"/>
    </cofactor>
    <cofactor evidence="13">
        <name>Mg(2+)</name>
        <dbReference type="ChEBI" id="CHEBI:18420"/>
    </cofactor>
    <text evidence="13">Binds 2 metal ions per subunit. Manganese or magnesium.</text>
</comment>
<dbReference type="InterPro" id="IPR036397">
    <property type="entry name" value="RNaseH_sf"/>
</dbReference>
<proteinExistence type="inferred from homology"/>
<evidence type="ECO:0000256" key="4">
    <source>
        <dbReference type="ARBA" id="ARBA00005300"/>
    </source>
</evidence>
<keyword evidence="8 12" id="KW-0479">Metal-binding</keyword>
<comment type="caution">
    <text evidence="15">The sequence shown here is derived from an EMBL/GenBank/DDBJ whole genome shotgun (WGS) entry which is preliminary data.</text>
</comment>
<comment type="subcellular location">
    <subcellularLocation>
        <location evidence="12">Cytoplasm</location>
    </subcellularLocation>
</comment>
<dbReference type="GO" id="GO:0005737">
    <property type="term" value="C:cytoplasm"/>
    <property type="evidence" value="ECO:0007669"/>
    <property type="project" value="UniProtKB-SubCell"/>
</dbReference>
<keyword evidence="13" id="KW-0464">Manganese</keyword>